<geneLocation type="plasmid" evidence="2">
    <name>pJ340-114</name>
</geneLocation>
<proteinExistence type="predicted"/>
<feature type="transmembrane region" description="Helical" evidence="1">
    <location>
        <begin position="93"/>
        <end position="112"/>
    </location>
</feature>
<dbReference type="EMBL" id="JQ418529">
    <property type="protein sequence ID" value="AFK89443.1"/>
    <property type="molecule type" value="Genomic_DNA"/>
</dbReference>
<evidence type="ECO:0000313" key="2">
    <source>
        <dbReference type="EMBL" id="AFK89443.1"/>
    </source>
</evidence>
<keyword evidence="1" id="KW-0812">Transmembrane</keyword>
<keyword evidence="1" id="KW-0472">Membrane</keyword>
<feature type="transmembrane region" description="Helical" evidence="1">
    <location>
        <begin position="53"/>
        <end position="73"/>
    </location>
</feature>
<name>I3W1G6_9MICC</name>
<keyword evidence="1" id="KW-1133">Transmembrane helix</keyword>
<feature type="transmembrane region" description="Helical" evidence="1">
    <location>
        <begin position="124"/>
        <end position="142"/>
    </location>
</feature>
<organism evidence="2">
    <name type="scientific">Arthrobacter sp. J3.40</name>
    <dbReference type="NCBI Taxonomy" id="347209"/>
    <lineage>
        <taxon>Bacteria</taxon>
        <taxon>Bacillati</taxon>
        <taxon>Actinomycetota</taxon>
        <taxon>Actinomycetes</taxon>
        <taxon>Micrococcales</taxon>
        <taxon>Micrococcaceae</taxon>
        <taxon>Arthrobacter</taxon>
    </lineage>
</organism>
<keyword evidence="2" id="KW-0614">Plasmid</keyword>
<accession>I3W1G6</accession>
<protein>
    <submittedName>
        <fullName evidence="2">Uncharacterized protein</fullName>
    </submittedName>
</protein>
<sequence length="206" mass="22065">MTDGRSKKSGWISFGLPDDRKSYWAYLVAVGLVAVALVNLVDDPASDTKVQVLTVLALALTSMVICFYWAFSLQRASVSVADYIKGTTASRTMLWFWAVFGSISAVAPLIGIGGQSFVPLWESALGAFAGIGSVLLTAGPAYKEYREAMATVVAAPEPRAGWEPLNDPRTVAEPSNGGRYRSSIRLLLVSLVAVFVIGRRSGRSGR</sequence>
<evidence type="ECO:0000256" key="1">
    <source>
        <dbReference type="SAM" id="Phobius"/>
    </source>
</evidence>
<feature type="transmembrane region" description="Helical" evidence="1">
    <location>
        <begin position="23"/>
        <end position="41"/>
    </location>
</feature>
<reference evidence="2" key="1">
    <citation type="submission" date="2012-01" db="EMBL/GenBank/DDBJ databases">
        <authorList>
            <person name="Summers A.O."/>
            <person name="Wireman J."/>
            <person name="Sale K."/>
        </authorList>
    </citation>
    <scope>NUCLEOTIDE SEQUENCE</scope>
    <source>
        <strain evidence="2">J3-40</strain>
        <plasmid evidence="2">pJ340-114</plasmid>
    </source>
</reference>
<dbReference type="AlphaFoldDB" id="I3W1G6"/>